<dbReference type="GO" id="GO:0006412">
    <property type="term" value="P:translation"/>
    <property type="evidence" value="ECO:0007669"/>
    <property type="project" value="InterPro"/>
</dbReference>
<dbReference type="Proteomes" id="UP000789572">
    <property type="component" value="Unassembled WGS sequence"/>
</dbReference>
<dbReference type="SUPFAM" id="SSF50447">
    <property type="entry name" value="Translation proteins"/>
    <property type="match status" value="1"/>
</dbReference>
<evidence type="ECO:0000256" key="3">
    <source>
        <dbReference type="ARBA" id="ARBA00023274"/>
    </source>
</evidence>
<evidence type="ECO:0000313" key="4">
    <source>
        <dbReference type="EMBL" id="CAG8671701.1"/>
    </source>
</evidence>
<dbReference type="OrthoDB" id="274683at2759"/>
<dbReference type="Pfam" id="PF00297">
    <property type="entry name" value="Ribosomal_L3"/>
    <property type="match status" value="1"/>
</dbReference>
<dbReference type="GO" id="GO:1990904">
    <property type="term" value="C:ribonucleoprotein complex"/>
    <property type="evidence" value="ECO:0007669"/>
    <property type="project" value="UniProtKB-KW"/>
</dbReference>
<comment type="caution">
    <text evidence="4">The sequence shown here is derived from an EMBL/GenBank/DDBJ whole genome shotgun (WGS) entry which is preliminary data.</text>
</comment>
<evidence type="ECO:0000256" key="1">
    <source>
        <dbReference type="ARBA" id="ARBA00006540"/>
    </source>
</evidence>
<keyword evidence="2" id="KW-0689">Ribosomal protein</keyword>
<organism evidence="4 5">
    <name type="scientific">Paraglomus occultum</name>
    <dbReference type="NCBI Taxonomy" id="144539"/>
    <lineage>
        <taxon>Eukaryota</taxon>
        <taxon>Fungi</taxon>
        <taxon>Fungi incertae sedis</taxon>
        <taxon>Mucoromycota</taxon>
        <taxon>Glomeromycotina</taxon>
        <taxon>Glomeromycetes</taxon>
        <taxon>Paraglomerales</taxon>
        <taxon>Paraglomeraceae</taxon>
        <taxon>Paraglomus</taxon>
    </lineage>
</organism>
<dbReference type="InterPro" id="IPR009000">
    <property type="entry name" value="Transl_B-barrel_sf"/>
</dbReference>
<dbReference type="GO" id="GO:0003735">
    <property type="term" value="F:structural constituent of ribosome"/>
    <property type="evidence" value="ECO:0007669"/>
    <property type="project" value="InterPro"/>
</dbReference>
<keyword evidence="3" id="KW-0687">Ribonucleoprotein</keyword>
<sequence>MTQLISPAGKFVPTTAIKISQGSSVLDFQEGEEIRVSGISKGKGFAGVIKKYHFSRGRMTHGG</sequence>
<name>A0A9N9EBC7_9GLOM</name>
<dbReference type="GO" id="GO:0005840">
    <property type="term" value="C:ribosome"/>
    <property type="evidence" value="ECO:0007669"/>
    <property type="project" value="UniProtKB-KW"/>
</dbReference>
<gene>
    <name evidence="4" type="ORF">POCULU_LOCUS11006</name>
</gene>
<evidence type="ECO:0000313" key="5">
    <source>
        <dbReference type="Proteomes" id="UP000789572"/>
    </source>
</evidence>
<dbReference type="EMBL" id="CAJVPJ010006878">
    <property type="protein sequence ID" value="CAG8671701.1"/>
    <property type="molecule type" value="Genomic_DNA"/>
</dbReference>
<keyword evidence="5" id="KW-1185">Reference proteome</keyword>
<evidence type="ECO:0000256" key="2">
    <source>
        <dbReference type="ARBA" id="ARBA00022980"/>
    </source>
</evidence>
<accession>A0A9N9EBC7</accession>
<proteinExistence type="inferred from homology"/>
<comment type="similarity">
    <text evidence="1">Belongs to the universal ribosomal protein uL3 family.</text>
</comment>
<dbReference type="AlphaFoldDB" id="A0A9N9EBC7"/>
<reference evidence="4" key="1">
    <citation type="submission" date="2021-06" db="EMBL/GenBank/DDBJ databases">
        <authorList>
            <person name="Kallberg Y."/>
            <person name="Tangrot J."/>
            <person name="Rosling A."/>
        </authorList>
    </citation>
    <scope>NUCLEOTIDE SEQUENCE</scope>
    <source>
        <strain evidence="4">IA702</strain>
    </source>
</reference>
<feature type="non-terminal residue" evidence="4">
    <location>
        <position position="63"/>
    </location>
</feature>
<protein>
    <submittedName>
        <fullName evidence="4">9188_t:CDS:1</fullName>
    </submittedName>
</protein>
<dbReference type="InterPro" id="IPR000597">
    <property type="entry name" value="Ribosomal_uL3"/>
</dbReference>